<keyword evidence="2" id="KW-0812">Transmembrane</keyword>
<dbReference type="EMBL" id="JADOER010000010">
    <property type="protein sequence ID" value="MBT9312833.1"/>
    <property type="molecule type" value="Genomic_DNA"/>
</dbReference>
<evidence type="ECO:0000313" key="5">
    <source>
        <dbReference type="Proteomes" id="UP001196661"/>
    </source>
</evidence>
<feature type="transmembrane region" description="Helical" evidence="2">
    <location>
        <begin position="15"/>
        <end position="35"/>
    </location>
</feature>
<dbReference type="InterPro" id="IPR029052">
    <property type="entry name" value="Metallo-depent_PP-like"/>
</dbReference>
<evidence type="ECO:0000259" key="3">
    <source>
        <dbReference type="Pfam" id="PF00149"/>
    </source>
</evidence>
<dbReference type="Proteomes" id="UP001196661">
    <property type="component" value="Unassembled WGS sequence"/>
</dbReference>
<dbReference type="InterPro" id="IPR004843">
    <property type="entry name" value="Calcineurin-like_PHP"/>
</dbReference>
<dbReference type="RefSeq" id="WP_215618737.1">
    <property type="nucleotide sequence ID" value="NZ_JADOER010000010.1"/>
</dbReference>
<keyword evidence="2" id="KW-0472">Membrane</keyword>
<evidence type="ECO:0000256" key="1">
    <source>
        <dbReference type="ARBA" id="ARBA00022729"/>
    </source>
</evidence>
<organism evidence="4 5">
    <name type="scientific">Leptothoe kymatousa TAU-MAC 1615</name>
    <dbReference type="NCBI Taxonomy" id="2364775"/>
    <lineage>
        <taxon>Bacteria</taxon>
        <taxon>Bacillati</taxon>
        <taxon>Cyanobacteriota</taxon>
        <taxon>Cyanophyceae</taxon>
        <taxon>Nodosilineales</taxon>
        <taxon>Cymatolegaceae</taxon>
        <taxon>Leptothoe</taxon>
        <taxon>Leptothoe kymatousa</taxon>
    </lineage>
</organism>
<dbReference type="PANTHER" id="PTHR22953">
    <property type="entry name" value="ACID PHOSPHATASE RELATED"/>
    <property type="match status" value="1"/>
</dbReference>
<keyword evidence="2" id="KW-1133">Transmembrane helix</keyword>
<dbReference type="PANTHER" id="PTHR22953:SF153">
    <property type="entry name" value="PURPLE ACID PHOSPHATASE"/>
    <property type="match status" value="1"/>
</dbReference>
<comment type="caution">
    <text evidence="4">The sequence shown here is derived from an EMBL/GenBank/DDBJ whole genome shotgun (WGS) entry which is preliminary data.</text>
</comment>
<keyword evidence="1" id="KW-0732">Signal</keyword>
<accession>A0ABS5Y4S4</accession>
<evidence type="ECO:0000313" key="4">
    <source>
        <dbReference type="EMBL" id="MBT9312833.1"/>
    </source>
</evidence>
<dbReference type="Pfam" id="PF00149">
    <property type="entry name" value="Metallophos"/>
    <property type="match status" value="1"/>
</dbReference>
<dbReference type="SUPFAM" id="SSF49363">
    <property type="entry name" value="Purple acid phosphatase, N-terminal domain"/>
    <property type="match status" value="1"/>
</dbReference>
<sequence>MASANPGPHHVNSKIGTLVVLGLLFCLGVVLFVQLSTHPPEATVAPSSMPASENFLTDPFLQAPTENSVRVVWFTEFEGSDHSVTYGPAETVVAANTTQLSRTREDAQSHTATAYEQVTLRPIWRHEAEITGLRPGLDMAYFVTSTGPSGEMLRSDAFRLSATPPAGQGLKILLTSDHQLMPMTAANLQKVEETMGQVDGVFFAGDLVNVPDRASEWFDDSRGGAFFPCLQGRGSYTLEKDGTATTYKGGRIIQSAPLFTALGNHEVMGRHSTTAALNDQFNDPVPWAAANGLYGQYAEAFNPAKTAEGKRRWLKNNSFNIDTYNEILSLPKAARDQGQTQRYYATTYGDVRLVSLYVTQIWRMYTVDGETRGRYQERTADLNNPKNWGHGQFIFESIEPGSPQYEWLKKELASDDFKQAKYKVVMLHHPPHTLGGNVVPAFTTPVPVYDQDGDGNLVGIRYEYPKDDDHIVKYLLPLLEKSDTDLVFYGHSHLWNRFESDSGLQFLESSNVGNSYGAHLGNNPRPVPEDSRYTETYAATGDPNGLRPVVPTLAPLTDDAGQPLPYIASNDITAFSILDTGAGTVSSYYFDTRKPQSDVVKFDEFRIGQP</sequence>
<keyword evidence="5" id="KW-1185">Reference proteome</keyword>
<proteinExistence type="predicted"/>
<dbReference type="InterPro" id="IPR039331">
    <property type="entry name" value="PAPs-like"/>
</dbReference>
<protein>
    <submittedName>
        <fullName evidence="4">Metallophosphoesterase family protein</fullName>
    </submittedName>
</protein>
<gene>
    <name evidence="4" type="ORF">IXB28_11490</name>
</gene>
<reference evidence="4 5" key="1">
    <citation type="journal article" date="2021" name="Mar. Drugs">
        <title>Genome Reduction and Secondary Metabolism of the Marine Sponge-Associated Cyanobacterium Leptothoe.</title>
        <authorList>
            <person name="Konstantinou D."/>
            <person name="Popin R.V."/>
            <person name="Fewer D.P."/>
            <person name="Sivonen K."/>
            <person name="Gkelis S."/>
        </authorList>
    </citation>
    <scope>NUCLEOTIDE SEQUENCE [LARGE SCALE GENOMIC DNA]</scope>
    <source>
        <strain evidence="4 5">TAU-MAC 1615</strain>
    </source>
</reference>
<name>A0ABS5Y4S4_9CYAN</name>
<dbReference type="Gene3D" id="3.60.21.10">
    <property type="match status" value="1"/>
</dbReference>
<dbReference type="SUPFAM" id="SSF56300">
    <property type="entry name" value="Metallo-dependent phosphatases"/>
    <property type="match status" value="1"/>
</dbReference>
<feature type="domain" description="Calcineurin-like phosphoesterase" evidence="3">
    <location>
        <begin position="170"/>
        <end position="493"/>
    </location>
</feature>
<dbReference type="InterPro" id="IPR008963">
    <property type="entry name" value="Purple_acid_Pase-like_N"/>
</dbReference>
<dbReference type="Gene3D" id="2.60.40.380">
    <property type="entry name" value="Purple acid phosphatase-like, N-terminal"/>
    <property type="match status" value="1"/>
</dbReference>
<evidence type="ECO:0000256" key="2">
    <source>
        <dbReference type="SAM" id="Phobius"/>
    </source>
</evidence>